<keyword evidence="6" id="KW-1003">Cell membrane</keyword>
<dbReference type="PANTHER" id="PTHR42727">
    <property type="entry name" value="PHOSPHATE TRANSPORT SYSTEM PERMEASE PROTEIN"/>
    <property type="match status" value="1"/>
</dbReference>
<dbReference type="STRING" id="394264.SAMN04488040_0910"/>
<keyword evidence="3 5" id="KW-1133">Transmembrane helix</keyword>
<dbReference type="GO" id="GO:0005886">
    <property type="term" value="C:plasma membrane"/>
    <property type="evidence" value="ECO:0007669"/>
    <property type="project" value="UniProtKB-SubCell"/>
</dbReference>
<dbReference type="OrthoDB" id="9785113at2"/>
<sequence>MPASWILLSVLALTLIGYFLARQRAVASAGGDRRLLHSLPNYYGLNAALAAAVPALALLCAWMIIQPLAINSYISNDLPAEVRAVPGELSLAMADISRVADGLSEAVARGAITTEELDKLDAEASDVRSLLAGVGVALGSDVDAQSLDLARSYRAATNTGNILRNVVVLLVALAGMAIAVMITNKDFRARNFVERAILFLLVAAASVAILTTIGIVFSLIFNTVDFFSRYPADDFFFGTRWEPSFSGRGGASDLGFLPLIWGTLFISLIALIVAVPLGLMSAIYLSEYASKPVRAVAKPLLEVLAGIPTIVYGLFALLTVGPLLLDIFGRDGALGVNWMSGGTAAMTAGLVMGMMLIPFVSSLSDDIINAVPQAMRDGSYGLGATQSETLKQVILPAALPGIVGAILLAASRAIGETMIVVLGAGAAASLSMNPFDAMTTVTAKIVSQLTGDGEFNSPETLVAFALGMTLFVITLALNIFALWIVRRYREQYE</sequence>
<dbReference type="InterPro" id="IPR022182">
    <property type="entry name" value="PstC_N"/>
</dbReference>
<comment type="caution">
    <text evidence="6">Lacks conserved residue(s) required for the propagation of feature annotation.</text>
</comment>
<feature type="transmembrane region" description="Helical" evidence="5">
    <location>
        <begin position="393"/>
        <end position="414"/>
    </location>
</feature>
<evidence type="ECO:0000256" key="6">
    <source>
        <dbReference type="RuleBase" id="RU363054"/>
    </source>
</evidence>
<feature type="domain" description="ABC transmembrane type-1" evidence="7">
    <location>
        <begin position="260"/>
        <end position="481"/>
    </location>
</feature>
<reference evidence="9" key="1">
    <citation type="submission" date="2016-10" db="EMBL/GenBank/DDBJ databases">
        <authorList>
            <person name="Varghese N."/>
            <person name="Submissions S."/>
        </authorList>
    </citation>
    <scope>NUCLEOTIDE SEQUENCE [LARGE SCALE GENOMIC DNA]</scope>
    <source>
        <strain evidence="9">DSM 23422</strain>
    </source>
</reference>
<evidence type="ECO:0000259" key="7">
    <source>
        <dbReference type="PROSITE" id="PS50928"/>
    </source>
</evidence>
<dbReference type="RefSeq" id="WP_093915097.1">
    <property type="nucleotide sequence ID" value="NZ_FPAJ01000001.1"/>
</dbReference>
<keyword evidence="6" id="KW-0592">Phosphate transport</keyword>
<name>A0A1I6QSV7_9RHOB</name>
<comment type="similarity">
    <text evidence="6">Belongs to the binding-protein-dependent transport system permease family. CysTW subfamily.</text>
</comment>
<dbReference type="Pfam" id="PF12501">
    <property type="entry name" value="DUF3708"/>
    <property type="match status" value="1"/>
</dbReference>
<keyword evidence="6" id="KW-0997">Cell inner membrane</keyword>
<dbReference type="NCBIfam" id="TIGR02138">
    <property type="entry name" value="phosphate_pstC"/>
    <property type="match status" value="1"/>
</dbReference>
<feature type="transmembrane region" description="Helical" evidence="5">
    <location>
        <begin position="259"/>
        <end position="279"/>
    </location>
</feature>
<evidence type="ECO:0000256" key="4">
    <source>
        <dbReference type="ARBA" id="ARBA00023136"/>
    </source>
</evidence>
<keyword evidence="5" id="KW-0813">Transport</keyword>
<keyword evidence="2 5" id="KW-0812">Transmembrane</keyword>
<dbReference type="InterPro" id="IPR011864">
    <property type="entry name" value="Phosphate_PstC"/>
</dbReference>
<evidence type="ECO:0000256" key="1">
    <source>
        <dbReference type="ARBA" id="ARBA00004651"/>
    </source>
</evidence>
<accession>A0A1I6QSV7</accession>
<organism evidence="8 9">
    <name type="scientific">Sulfitobacter marinus</name>
    <dbReference type="NCBI Taxonomy" id="394264"/>
    <lineage>
        <taxon>Bacteria</taxon>
        <taxon>Pseudomonadati</taxon>
        <taxon>Pseudomonadota</taxon>
        <taxon>Alphaproteobacteria</taxon>
        <taxon>Rhodobacterales</taxon>
        <taxon>Roseobacteraceae</taxon>
        <taxon>Sulfitobacter</taxon>
    </lineage>
</organism>
<dbReference type="PROSITE" id="PS50928">
    <property type="entry name" value="ABC_TM1"/>
    <property type="match status" value="1"/>
</dbReference>
<proteinExistence type="inferred from homology"/>
<evidence type="ECO:0000256" key="2">
    <source>
        <dbReference type="ARBA" id="ARBA00022692"/>
    </source>
</evidence>
<comment type="subcellular location">
    <subcellularLocation>
        <location evidence="6">Cell inner membrane</location>
        <topology evidence="6">Multi-pass membrane protein</topology>
    </subcellularLocation>
    <subcellularLocation>
        <location evidence="1 5">Cell membrane</location>
        <topology evidence="1 5">Multi-pass membrane protein</topology>
    </subcellularLocation>
</comment>
<protein>
    <recommendedName>
        <fullName evidence="6">Phosphate transport system permease protein</fullName>
    </recommendedName>
</protein>
<dbReference type="InterPro" id="IPR035906">
    <property type="entry name" value="MetI-like_sf"/>
</dbReference>
<evidence type="ECO:0000256" key="5">
    <source>
        <dbReference type="RuleBase" id="RU363032"/>
    </source>
</evidence>
<keyword evidence="9" id="KW-1185">Reference proteome</keyword>
<dbReference type="InterPro" id="IPR000515">
    <property type="entry name" value="MetI-like"/>
</dbReference>
<gene>
    <name evidence="8" type="ORF">SAMN04488040_0910</name>
</gene>
<keyword evidence="4 5" id="KW-0472">Membrane</keyword>
<dbReference type="GO" id="GO:0006817">
    <property type="term" value="P:phosphate ion transport"/>
    <property type="evidence" value="ECO:0007669"/>
    <property type="project" value="UniProtKB-KW"/>
</dbReference>
<dbReference type="EMBL" id="FPAJ01000001">
    <property type="protein sequence ID" value="SFS55484.1"/>
    <property type="molecule type" value="Genomic_DNA"/>
</dbReference>
<dbReference type="GO" id="GO:0005315">
    <property type="term" value="F:phosphate transmembrane transporter activity"/>
    <property type="evidence" value="ECO:0007669"/>
    <property type="project" value="InterPro"/>
</dbReference>
<dbReference type="Gene3D" id="1.10.3720.10">
    <property type="entry name" value="MetI-like"/>
    <property type="match status" value="1"/>
</dbReference>
<dbReference type="SUPFAM" id="SSF161098">
    <property type="entry name" value="MetI-like"/>
    <property type="match status" value="1"/>
</dbReference>
<dbReference type="Pfam" id="PF00528">
    <property type="entry name" value="BPD_transp_1"/>
    <property type="match status" value="1"/>
</dbReference>
<dbReference type="CDD" id="cd06261">
    <property type="entry name" value="TM_PBP2"/>
    <property type="match status" value="1"/>
</dbReference>
<feature type="transmembrane region" description="Helical" evidence="5">
    <location>
        <begin position="162"/>
        <end position="184"/>
    </location>
</feature>
<evidence type="ECO:0000313" key="8">
    <source>
        <dbReference type="EMBL" id="SFS55484.1"/>
    </source>
</evidence>
<feature type="transmembrane region" description="Helical" evidence="5">
    <location>
        <begin position="461"/>
        <end position="485"/>
    </location>
</feature>
<dbReference type="Proteomes" id="UP000199239">
    <property type="component" value="Unassembled WGS sequence"/>
</dbReference>
<feature type="transmembrane region" description="Helical" evidence="5">
    <location>
        <begin position="42"/>
        <end position="65"/>
    </location>
</feature>
<evidence type="ECO:0000313" key="9">
    <source>
        <dbReference type="Proteomes" id="UP000199239"/>
    </source>
</evidence>
<dbReference type="PANTHER" id="PTHR42727:SF1">
    <property type="entry name" value="PHOSPHATE TRANSPORT SYSTEM PERMEASE"/>
    <property type="match status" value="1"/>
</dbReference>
<comment type="function">
    <text evidence="6">Part of the binding-protein-dependent transport system for phosphate; probably responsible for the translocation of the substrate across the membrane.</text>
</comment>
<dbReference type="AlphaFoldDB" id="A0A1I6QSV7"/>
<feature type="transmembrane region" description="Helical" evidence="5">
    <location>
        <begin position="337"/>
        <end position="360"/>
    </location>
</feature>
<feature type="transmembrane region" description="Helical" evidence="5">
    <location>
        <begin position="196"/>
        <end position="221"/>
    </location>
</feature>
<feature type="transmembrane region" description="Helical" evidence="5">
    <location>
        <begin position="6"/>
        <end position="21"/>
    </location>
</feature>
<feature type="transmembrane region" description="Helical" evidence="5">
    <location>
        <begin position="300"/>
        <end position="325"/>
    </location>
</feature>
<evidence type="ECO:0000256" key="3">
    <source>
        <dbReference type="ARBA" id="ARBA00022989"/>
    </source>
</evidence>